<feature type="region of interest" description="Disordered" evidence="4">
    <location>
        <begin position="128"/>
        <end position="147"/>
    </location>
</feature>
<feature type="compositionally biased region" description="Polar residues" evidence="4">
    <location>
        <begin position="1"/>
        <end position="10"/>
    </location>
</feature>
<evidence type="ECO:0000256" key="3">
    <source>
        <dbReference type="ARBA" id="ARBA00023163"/>
    </source>
</evidence>
<reference evidence="6 7" key="1">
    <citation type="journal article" date="2018" name="BMC Genomics">
        <title>Genomic evidence for intraspecific hybridization in a clonal and extremely halotolerant yeast.</title>
        <authorList>
            <person name="Gostincar C."/>
            <person name="Stajich J.E."/>
            <person name="Zupancic J."/>
            <person name="Zalar P."/>
            <person name="Gunde-Cimerman N."/>
        </authorList>
    </citation>
    <scope>NUCLEOTIDE SEQUENCE [LARGE SCALE GENOMIC DNA]</scope>
    <source>
        <strain evidence="6 7">EXF-10513</strain>
    </source>
</reference>
<name>A0A3M7GC05_HORWE</name>
<dbReference type="PANTHER" id="PTHR23351">
    <property type="entry name" value="FOS TRANSCRIPTION FACTOR-RELATED"/>
    <property type="match status" value="1"/>
</dbReference>
<keyword evidence="3" id="KW-0804">Transcription</keyword>
<dbReference type="CDD" id="cd14687">
    <property type="entry name" value="bZIP_ATF2"/>
    <property type="match status" value="1"/>
</dbReference>
<dbReference type="Pfam" id="PF07716">
    <property type="entry name" value="bZIP_2"/>
    <property type="match status" value="1"/>
</dbReference>
<feature type="region of interest" description="Disordered" evidence="4">
    <location>
        <begin position="1"/>
        <end position="25"/>
    </location>
</feature>
<dbReference type="GO" id="GO:0000981">
    <property type="term" value="F:DNA-binding transcription factor activity, RNA polymerase II-specific"/>
    <property type="evidence" value="ECO:0007669"/>
    <property type="project" value="TreeGrafter"/>
</dbReference>
<feature type="region of interest" description="Disordered" evidence="4">
    <location>
        <begin position="41"/>
        <end position="76"/>
    </location>
</feature>
<dbReference type="InterPro" id="IPR046347">
    <property type="entry name" value="bZIP_sf"/>
</dbReference>
<protein>
    <recommendedName>
        <fullName evidence="5">BZIP domain-containing protein</fullName>
    </recommendedName>
</protein>
<evidence type="ECO:0000259" key="5">
    <source>
        <dbReference type="PROSITE" id="PS50217"/>
    </source>
</evidence>
<organism evidence="6 7">
    <name type="scientific">Hortaea werneckii</name>
    <name type="common">Black yeast</name>
    <name type="synonym">Cladosporium werneckii</name>
    <dbReference type="NCBI Taxonomy" id="91943"/>
    <lineage>
        <taxon>Eukaryota</taxon>
        <taxon>Fungi</taxon>
        <taxon>Dikarya</taxon>
        <taxon>Ascomycota</taxon>
        <taxon>Pezizomycotina</taxon>
        <taxon>Dothideomycetes</taxon>
        <taxon>Dothideomycetidae</taxon>
        <taxon>Mycosphaerellales</taxon>
        <taxon>Teratosphaeriaceae</taxon>
        <taxon>Hortaea</taxon>
    </lineage>
</organism>
<feature type="region of interest" description="Disordered" evidence="4">
    <location>
        <begin position="161"/>
        <end position="207"/>
    </location>
</feature>
<evidence type="ECO:0000256" key="4">
    <source>
        <dbReference type="SAM" id="MobiDB-lite"/>
    </source>
</evidence>
<dbReference type="Gene3D" id="1.20.5.170">
    <property type="match status" value="1"/>
</dbReference>
<feature type="domain" description="BZIP" evidence="5">
    <location>
        <begin position="201"/>
        <end position="264"/>
    </location>
</feature>
<evidence type="ECO:0000256" key="1">
    <source>
        <dbReference type="ARBA" id="ARBA00023015"/>
    </source>
</evidence>
<feature type="compositionally biased region" description="Basic and acidic residues" evidence="4">
    <location>
        <begin position="60"/>
        <end position="73"/>
    </location>
</feature>
<dbReference type="PROSITE" id="PS50217">
    <property type="entry name" value="BZIP"/>
    <property type="match status" value="1"/>
</dbReference>
<proteinExistence type="predicted"/>
<comment type="caution">
    <text evidence="6">The sequence shown here is derived from an EMBL/GenBank/DDBJ whole genome shotgun (WGS) entry which is preliminary data.</text>
</comment>
<dbReference type="InterPro" id="IPR004827">
    <property type="entry name" value="bZIP"/>
</dbReference>
<dbReference type="SUPFAM" id="SSF57959">
    <property type="entry name" value="Leucine zipper domain"/>
    <property type="match status" value="1"/>
</dbReference>
<dbReference type="Proteomes" id="UP000269539">
    <property type="component" value="Unassembled WGS sequence"/>
</dbReference>
<dbReference type="PANTHER" id="PTHR23351:SF24">
    <property type="entry name" value="ACTIVATING TRANSCRIPTION FACTOR 3-RELATED"/>
    <property type="match status" value="1"/>
</dbReference>
<dbReference type="AlphaFoldDB" id="A0A3M7GC05"/>
<feature type="compositionally biased region" description="Basic residues" evidence="4">
    <location>
        <begin position="161"/>
        <end position="178"/>
    </location>
</feature>
<dbReference type="PROSITE" id="PS00036">
    <property type="entry name" value="BZIP_BASIC"/>
    <property type="match status" value="1"/>
</dbReference>
<dbReference type="EMBL" id="QWIO01000364">
    <property type="protein sequence ID" value="RMY98690.1"/>
    <property type="molecule type" value="Genomic_DNA"/>
</dbReference>
<keyword evidence="1" id="KW-0805">Transcription regulation</keyword>
<evidence type="ECO:0000313" key="7">
    <source>
        <dbReference type="Proteomes" id="UP000269539"/>
    </source>
</evidence>
<evidence type="ECO:0000313" key="6">
    <source>
        <dbReference type="EMBL" id="RMY98690.1"/>
    </source>
</evidence>
<dbReference type="GO" id="GO:0000978">
    <property type="term" value="F:RNA polymerase II cis-regulatory region sequence-specific DNA binding"/>
    <property type="evidence" value="ECO:0007669"/>
    <property type="project" value="TreeGrafter"/>
</dbReference>
<keyword evidence="2" id="KW-0238">DNA-binding</keyword>
<accession>A0A3M7GC05</accession>
<dbReference type="InterPro" id="IPR000837">
    <property type="entry name" value="AP-1"/>
</dbReference>
<dbReference type="SMART" id="SM00338">
    <property type="entry name" value="BRLZ"/>
    <property type="match status" value="1"/>
</dbReference>
<dbReference type="GO" id="GO:0005634">
    <property type="term" value="C:nucleus"/>
    <property type="evidence" value="ECO:0007669"/>
    <property type="project" value="TreeGrafter"/>
</dbReference>
<evidence type="ECO:0000256" key="2">
    <source>
        <dbReference type="ARBA" id="ARBA00023125"/>
    </source>
</evidence>
<sequence length="298" mass="33467">MAAHTATGSASLDLDDPAFQPQAGFDFEDMVHESLSDSSKRFGMTNHYSPTHDGSGIERFGTRDGRSPTEGDLNHQGAFVQPAPIDIRNQPDSNQSPYRFAFRTNAAYLSGSEQSGITQQRSNVAQHFGQITPPDDSTEFETPNSRPRLLMLDDVALKMNKSQRARNAANKRRAKSKKARENALRKDSGQDVAGDGEEDAEDKREKYRQKNRLAAAKCRAKQKQGNEGLSERFSRLKADNAFMKQENRALRNELLKLRLEALSHNPNACYCHNVHCYNVYKAREVATGFGSRYPRRPM</sequence>
<feature type="compositionally biased region" description="Basic and acidic residues" evidence="4">
    <location>
        <begin position="179"/>
        <end position="189"/>
    </location>
</feature>
<gene>
    <name evidence="6" type="ORF">D0864_04294</name>
</gene>